<evidence type="ECO:0000313" key="4">
    <source>
        <dbReference type="EMBL" id="KAI9637380.1"/>
    </source>
</evidence>
<keyword evidence="1" id="KW-0560">Oxidoreductase</keyword>
<dbReference type="GeneID" id="77728617"/>
<dbReference type="Pfam" id="PF01370">
    <property type="entry name" value="Epimerase"/>
    <property type="match status" value="1"/>
</dbReference>
<dbReference type="EMBL" id="JAKWFO010000004">
    <property type="protein sequence ID" value="KAI9637380.1"/>
    <property type="molecule type" value="Genomic_DNA"/>
</dbReference>
<evidence type="ECO:0000259" key="3">
    <source>
        <dbReference type="Pfam" id="PF01370"/>
    </source>
</evidence>
<dbReference type="Gene3D" id="3.40.50.720">
    <property type="entry name" value="NAD(P)-binding Rossmann-like Domain"/>
    <property type="match status" value="1"/>
</dbReference>
<sequence length="345" mass="37671">MSPIQKGATVLVTGASGFISSHTVEALLEHGYKTVGTVRSTAKGDYLKDLFKGKGDFSYVIVEDIGQDNAFDEAVKNVDAVLHMASPFHFEADDPQELFVPAVNGTLGVLKSIKKNNPDVKRVVITSSVAAIISSNIKPPHTFTEKDWNEVSIPACEKDGKKASNSDKYRASKTLAEQAFWKFQKEEKPSWDGATINPPMVLGPVIHQCESVDKLNTSVKMFSDWMVGNKTKDDLPGGGGNWVDVRDCALAHVRALEVKEAGGERFICGNGPFSGNDYCVILNKLYPDDKKIPQGDASEGAREKINSESTIHDGSKCAKVLDIKYHSLETTVEDMAKSLKSRFDI</sequence>
<accession>A0AA38LVI6</accession>
<dbReference type="InterPro" id="IPR036291">
    <property type="entry name" value="NAD(P)-bd_dom_sf"/>
</dbReference>
<organism evidence="4 5">
    <name type="scientific">Dioszegia hungarica</name>
    <dbReference type="NCBI Taxonomy" id="4972"/>
    <lineage>
        <taxon>Eukaryota</taxon>
        <taxon>Fungi</taxon>
        <taxon>Dikarya</taxon>
        <taxon>Basidiomycota</taxon>
        <taxon>Agaricomycotina</taxon>
        <taxon>Tremellomycetes</taxon>
        <taxon>Tremellales</taxon>
        <taxon>Bulleribasidiaceae</taxon>
        <taxon>Dioszegia</taxon>
    </lineage>
</organism>
<gene>
    <name evidence="4" type="ORF">MKK02DRAFT_36376</name>
</gene>
<proteinExistence type="inferred from homology"/>
<dbReference type="PANTHER" id="PTHR10366:SF564">
    <property type="entry name" value="STEROL-4-ALPHA-CARBOXYLATE 3-DEHYDROGENASE, DECARBOXYLATING"/>
    <property type="match status" value="1"/>
</dbReference>
<dbReference type="AlphaFoldDB" id="A0AA38LVI6"/>
<dbReference type="Proteomes" id="UP001164286">
    <property type="component" value="Unassembled WGS sequence"/>
</dbReference>
<dbReference type="GO" id="GO:0016616">
    <property type="term" value="F:oxidoreductase activity, acting on the CH-OH group of donors, NAD or NADP as acceptor"/>
    <property type="evidence" value="ECO:0007669"/>
    <property type="project" value="TreeGrafter"/>
</dbReference>
<keyword evidence="5" id="KW-1185">Reference proteome</keyword>
<dbReference type="InterPro" id="IPR001509">
    <property type="entry name" value="Epimerase_deHydtase"/>
</dbReference>
<name>A0AA38LVI6_9TREE</name>
<dbReference type="CDD" id="cd05227">
    <property type="entry name" value="AR_SDR_e"/>
    <property type="match status" value="1"/>
</dbReference>
<dbReference type="InterPro" id="IPR050425">
    <property type="entry name" value="NAD(P)_dehydrat-like"/>
</dbReference>
<evidence type="ECO:0000313" key="5">
    <source>
        <dbReference type="Proteomes" id="UP001164286"/>
    </source>
</evidence>
<dbReference type="PANTHER" id="PTHR10366">
    <property type="entry name" value="NAD DEPENDENT EPIMERASE/DEHYDRATASE"/>
    <property type="match status" value="1"/>
</dbReference>
<reference evidence="4" key="1">
    <citation type="journal article" date="2022" name="G3 (Bethesda)">
        <title>High quality genome of the basidiomycete yeast Dioszegia hungarica PDD-24b-2 isolated from cloud water.</title>
        <authorList>
            <person name="Jarrige D."/>
            <person name="Haridas S."/>
            <person name="Bleykasten-Grosshans C."/>
            <person name="Joly M."/>
            <person name="Nadalig T."/>
            <person name="Sancelme M."/>
            <person name="Vuilleumier S."/>
            <person name="Grigoriev I.V."/>
            <person name="Amato P."/>
            <person name="Bringel F."/>
        </authorList>
    </citation>
    <scope>NUCLEOTIDE SEQUENCE</scope>
    <source>
        <strain evidence="4">PDD-24b-2</strain>
    </source>
</reference>
<protein>
    <submittedName>
        <fullName evidence="4">Dihydrokaempferol 4-reductase</fullName>
    </submittedName>
</protein>
<dbReference type="SUPFAM" id="SSF51735">
    <property type="entry name" value="NAD(P)-binding Rossmann-fold domains"/>
    <property type="match status" value="1"/>
</dbReference>
<feature type="domain" description="NAD-dependent epimerase/dehydratase" evidence="3">
    <location>
        <begin position="10"/>
        <end position="266"/>
    </location>
</feature>
<evidence type="ECO:0000256" key="2">
    <source>
        <dbReference type="ARBA" id="ARBA00023445"/>
    </source>
</evidence>
<comment type="caution">
    <text evidence="4">The sequence shown here is derived from an EMBL/GenBank/DDBJ whole genome shotgun (WGS) entry which is preliminary data.</text>
</comment>
<comment type="similarity">
    <text evidence="2">Belongs to the NAD(P)-dependent epimerase/dehydratase family. Dihydroflavonol-4-reductase subfamily.</text>
</comment>
<dbReference type="RefSeq" id="XP_052947157.1">
    <property type="nucleotide sequence ID" value="XM_053089412.1"/>
</dbReference>
<evidence type="ECO:0000256" key="1">
    <source>
        <dbReference type="ARBA" id="ARBA00023002"/>
    </source>
</evidence>
<dbReference type="FunFam" id="3.40.50.720:FF:000191">
    <property type="entry name" value="Methylglyoxal reductase (NADPH-dependent)"/>
    <property type="match status" value="1"/>
</dbReference>